<keyword evidence="6" id="KW-1185">Reference proteome</keyword>
<accession>A0ABZ2C808</accession>
<dbReference type="CDD" id="cd07938">
    <property type="entry name" value="DRE_TIM_HMGL"/>
    <property type="match status" value="1"/>
</dbReference>
<keyword evidence="2" id="KW-0479">Metal-binding</keyword>
<evidence type="ECO:0000313" key="6">
    <source>
        <dbReference type="Proteomes" id="UP001330434"/>
    </source>
</evidence>
<dbReference type="SUPFAM" id="SSF51569">
    <property type="entry name" value="Aldolase"/>
    <property type="match status" value="1"/>
</dbReference>
<dbReference type="NCBIfam" id="NF004283">
    <property type="entry name" value="PRK05692.1"/>
    <property type="match status" value="1"/>
</dbReference>
<evidence type="ECO:0000256" key="2">
    <source>
        <dbReference type="ARBA" id="ARBA00022723"/>
    </source>
</evidence>
<evidence type="ECO:0000256" key="3">
    <source>
        <dbReference type="ARBA" id="ARBA00023239"/>
    </source>
</evidence>
<dbReference type="PROSITE" id="PS50991">
    <property type="entry name" value="PYR_CT"/>
    <property type="match status" value="1"/>
</dbReference>
<dbReference type="PANTHER" id="PTHR42738">
    <property type="entry name" value="HYDROXYMETHYLGLUTARYL-COA LYASE"/>
    <property type="match status" value="1"/>
</dbReference>
<dbReference type="EMBL" id="CP133270">
    <property type="protein sequence ID" value="WVX66899.1"/>
    <property type="molecule type" value="Genomic_DNA"/>
</dbReference>
<proteinExistence type="inferred from homology"/>
<dbReference type="Pfam" id="PF00682">
    <property type="entry name" value="HMGL-like"/>
    <property type="match status" value="1"/>
</dbReference>
<dbReference type="PANTHER" id="PTHR42738:SF7">
    <property type="entry name" value="HYDROXYMETHYLGLUTARYL-COA LYASE"/>
    <property type="match status" value="1"/>
</dbReference>
<feature type="domain" description="Pyruvate carboxyltransferase" evidence="4">
    <location>
        <begin position="7"/>
        <end position="273"/>
    </location>
</feature>
<evidence type="ECO:0000313" key="5">
    <source>
        <dbReference type="EMBL" id="WVX66899.1"/>
    </source>
</evidence>
<organism evidence="5 6">
    <name type="scientific">Candidatus Bealeia paramacronuclearis</name>
    <dbReference type="NCBI Taxonomy" id="1921001"/>
    <lineage>
        <taxon>Bacteria</taxon>
        <taxon>Pseudomonadati</taxon>
        <taxon>Pseudomonadota</taxon>
        <taxon>Alphaproteobacteria</taxon>
        <taxon>Holosporales</taxon>
        <taxon>Holosporaceae</taxon>
        <taxon>Candidatus Bealeia</taxon>
    </lineage>
</organism>
<reference evidence="5 6" key="1">
    <citation type="journal article" date="2024" name="Environ. Microbiol.">
        <title>Novel evolutionary insights on the interactions of the Holosporales (Alphaproteobacteria) with eukaryotic hosts from comparative genomics.</title>
        <authorList>
            <person name="Giovannini M."/>
            <person name="Petroni G."/>
            <person name="Castelli M."/>
        </authorList>
    </citation>
    <scope>NUCLEOTIDE SEQUENCE [LARGE SCALE GENOMIC DNA]</scope>
    <source>
        <strain evidence="5 6">US_Bl 15I1</strain>
    </source>
</reference>
<sequence length="300" mass="32341">MLWPKQVKIVEVGPRDGLQAERGAMLSVAARVKLIDLLSESGLQSLEAGSFVSSKSIPAMANSEDVFDKIQKKPGVDYAFLVPNFKGFEIAQHHGIKSISVFTAASEAFCQRNTKCSIQESFERFSEFIPLAKAQGMRVRGYVSCIFRCPYEGYIQPQKVVQVAETLLDMGCDEIAFGDTIGVGTPQDVIALLERATFPKEKMAMHFHDTYGMAIANITVSLEKGIHIFDASLSGLGGCPYAEGASGNVATEDVIYLLNGLGVDHGVNMNKLMEASAYIDGLLSRKSGSKVALALQGGCV</sequence>
<evidence type="ECO:0000259" key="4">
    <source>
        <dbReference type="PROSITE" id="PS50991"/>
    </source>
</evidence>
<evidence type="ECO:0000256" key="1">
    <source>
        <dbReference type="ARBA" id="ARBA00009405"/>
    </source>
</evidence>
<dbReference type="InterPro" id="IPR013785">
    <property type="entry name" value="Aldolase_TIM"/>
</dbReference>
<dbReference type="GO" id="GO:0016829">
    <property type="term" value="F:lyase activity"/>
    <property type="evidence" value="ECO:0007669"/>
    <property type="project" value="UniProtKB-KW"/>
</dbReference>
<dbReference type="InterPro" id="IPR043594">
    <property type="entry name" value="HMGL"/>
</dbReference>
<name>A0ABZ2C808_9PROT</name>
<protein>
    <submittedName>
        <fullName evidence="5">Hydroxymethylglutaryl-CoA lyase</fullName>
    </submittedName>
</protein>
<dbReference type="RefSeq" id="WP_331255717.1">
    <property type="nucleotide sequence ID" value="NZ_CP133270.1"/>
</dbReference>
<gene>
    <name evidence="5" type="ORF">Bealeia1_01088</name>
</gene>
<comment type="similarity">
    <text evidence="1">Belongs to the HMG-CoA lyase family.</text>
</comment>
<dbReference type="Gene3D" id="3.20.20.70">
    <property type="entry name" value="Aldolase class I"/>
    <property type="match status" value="1"/>
</dbReference>
<keyword evidence="3 5" id="KW-0456">Lyase</keyword>
<dbReference type="Proteomes" id="UP001330434">
    <property type="component" value="Chromosome"/>
</dbReference>
<dbReference type="InterPro" id="IPR000891">
    <property type="entry name" value="PYR_CT"/>
</dbReference>